<evidence type="ECO:0000313" key="2">
    <source>
        <dbReference type="Proteomes" id="UP001630127"/>
    </source>
</evidence>
<comment type="caution">
    <text evidence="1">The sequence shown here is derived from an EMBL/GenBank/DDBJ whole genome shotgun (WGS) entry which is preliminary data.</text>
</comment>
<sequence>MSLEFLPVQTHPHLLLNLLKDSVLEVALLERSTSFDMQVIVTAMSTMRRHHSPETAASARILAMLQLSTSAIPAVIFPCSPLASRWSTKCCVSFFKWGSQDKTSNTKTT</sequence>
<gene>
    <name evidence="1" type="ORF">ACH5RR_029218</name>
</gene>
<protein>
    <submittedName>
        <fullName evidence="1">Uncharacterized protein</fullName>
    </submittedName>
</protein>
<organism evidence="1 2">
    <name type="scientific">Cinchona calisaya</name>
    <dbReference type="NCBI Taxonomy" id="153742"/>
    <lineage>
        <taxon>Eukaryota</taxon>
        <taxon>Viridiplantae</taxon>
        <taxon>Streptophyta</taxon>
        <taxon>Embryophyta</taxon>
        <taxon>Tracheophyta</taxon>
        <taxon>Spermatophyta</taxon>
        <taxon>Magnoliopsida</taxon>
        <taxon>eudicotyledons</taxon>
        <taxon>Gunneridae</taxon>
        <taxon>Pentapetalae</taxon>
        <taxon>asterids</taxon>
        <taxon>lamiids</taxon>
        <taxon>Gentianales</taxon>
        <taxon>Rubiaceae</taxon>
        <taxon>Cinchonoideae</taxon>
        <taxon>Cinchoneae</taxon>
        <taxon>Cinchona</taxon>
    </lineage>
</organism>
<dbReference type="Proteomes" id="UP001630127">
    <property type="component" value="Unassembled WGS sequence"/>
</dbReference>
<proteinExistence type="predicted"/>
<reference evidence="1 2" key="1">
    <citation type="submission" date="2024-11" db="EMBL/GenBank/DDBJ databases">
        <title>A near-complete genome assembly of Cinchona calisaya.</title>
        <authorList>
            <person name="Lian D.C."/>
            <person name="Zhao X.W."/>
            <person name="Wei L."/>
        </authorList>
    </citation>
    <scope>NUCLEOTIDE SEQUENCE [LARGE SCALE GENOMIC DNA]</scope>
    <source>
        <tissue evidence="1">Nenye</tissue>
    </source>
</reference>
<dbReference type="EMBL" id="JBJUIK010000012">
    <property type="protein sequence ID" value="KAL3509817.1"/>
    <property type="molecule type" value="Genomic_DNA"/>
</dbReference>
<accession>A0ABD2YR11</accession>
<keyword evidence="2" id="KW-1185">Reference proteome</keyword>
<evidence type="ECO:0000313" key="1">
    <source>
        <dbReference type="EMBL" id="KAL3509817.1"/>
    </source>
</evidence>
<name>A0ABD2YR11_9GENT</name>
<dbReference type="AlphaFoldDB" id="A0ABD2YR11"/>